<feature type="compositionally biased region" description="Low complexity" evidence="4">
    <location>
        <begin position="187"/>
        <end position="198"/>
    </location>
</feature>
<name>A0A061AT87_RHOTO</name>
<dbReference type="PROSITE" id="PS50294">
    <property type="entry name" value="WD_REPEATS_REGION"/>
    <property type="match status" value="2"/>
</dbReference>
<dbReference type="EMBL" id="LK052938">
    <property type="protein sequence ID" value="CDR37921.1"/>
    <property type="molecule type" value="Genomic_DNA"/>
</dbReference>
<dbReference type="InterPro" id="IPR019775">
    <property type="entry name" value="WD40_repeat_CS"/>
</dbReference>
<evidence type="ECO:0000256" key="2">
    <source>
        <dbReference type="ARBA" id="ARBA00022737"/>
    </source>
</evidence>
<accession>A0A061AT87</accession>
<dbReference type="Pfam" id="PF00400">
    <property type="entry name" value="WD40"/>
    <property type="match status" value="3"/>
</dbReference>
<evidence type="ECO:0000256" key="1">
    <source>
        <dbReference type="ARBA" id="ARBA00022574"/>
    </source>
</evidence>
<dbReference type="InterPro" id="IPR001680">
    <property type="entry name" value="WD40_rpt"/>
</dbReference>
<keyword evidence="2" id="KW-0677">Repeat</keyword>
<dbReference type="InterPro" id="IPR020472">
    <property type="entry name" value="WD40_PAC1"/>
</dbReference>
<organism evidence="5">
    <name type="scientific">Rhodotorula toruloides</name>
    <name type="common">Yeast</name>
    <name type="synonym">Rhodosporidium toruloides</name>
    <dbReference type="NCBI Taxonomy" id="5286"/>
    <lineage>
        <taxon>Eukaryota</taxon>
        <taxon>Fungi</taxon>
        <taxon>Dikarya</taxon>
        <taxon>Basidiomycota</taxon>
        <taxon>Pucciniomycotina</taxon>
        <taxon>Microbotryomycetes</taxon>
        <taxon>Sporidiobolales</taxon>
        <taxon>Sporidiobolaceae</taxon>
        <taxon>Rhodotorula</taxon>
    </lineage>
</organism>
<dbReference type="PRINTS" id="PR00320">
    <property type="entry name" value="GPROTEINBRPT"/>
</dbReference>
<dbReference type="PANTHER" id="PTHR22847">
    <property type="entry name" value="WD40 REPEAT PROTEIN"/>
    <property type="match status" value="1"/>
</dbReference>
<dbReference type="GO" id="GO:1990234">
    <property type="term" value="C:transferase complex"/>
    <property type="evidence" value="ECO:0007669"/>
    <property type="project" value="UniProtKB-ARBA"/>
</dbReference>
<keyword evidence="1 3" id="KW-0853">WD repeat</keyword>
<evidence type="ECO:0000256" key="3">
    <source>
        <dbReference type="PROSITE-ProRule" id="PRU00221"/>
    </source>
</evidence>
<proteinExistence type="predicted"/>
<feature type="region of interest" description="Disordered" evidence="4">
    <location>
        <begin position="174"/>
        <end position="198"/>
    </location>
</feature>
<protein>
    <submittedName>
        <fullName evidence="5">RHTO0S03e00980g1_1</fullName>
    </submittedName>
</protein>
<reference evidence="5" key="1">
    <citation type="journal article" date="2014" name="Genome Announc.">
        <title>Draft genome sequence of Rhodosporidium toruloides CECT1137, an oleaginous yeast of biotechnological interest.</title>
        <authorList>
            <person name="Morin N."/>
            <person name="Calcas X."/>
            <person name="Devillers H."/>
            <person name="Durrens P."/>
            <person name="Sherman D.J."/>
            <person name="Nicaud J.-M."/>
            <person name="Neuveglise C."/>
        </authorList>
    </citation>
    <scope>NUCLEOTIDE SEQUENCE</scope>
    <source>
        <strain evidence="5">CECT1137</strain>
    </source>
</reference>
<gene>
    <name evidence="5" type="ORF">RHTO0S_03e00980g</name>
</gene>
<dbReference type="SUPFAM" id="SSF50978">
    <property type="entry name" value="WD40 repeat-like"/>
    <property type="match status" value="1"/>
</dbReference>
<feature type="repeat" description="WD" evidence="3">
    <location>
        <begin position="81"/>
        <end position="127"/>
    </location>
</feature>
<dbReference type="PROSITE" id="PS50082">
    <property type="entry name" value="WD_REPEATS_2"/>
    <property type="match status" value="2"/>
</dbReference>
<dbReference type="PANTHER" id="PTHR22847:SF637">
    <property type="entry name" value="WD REPEAT DOMAIN 5B"/>
    <property type="match status" value="1"/>
</dbReference>
<evidence type="ECO:0000256" key="4">
    <source>
        <dbReference type="SAM" id="MobiDB-lite"/>
    </source>
</evidence>
<dbReference type="OrthoDB" id="6262491at2759"/>
<sequence>MSYTTDEGNLFQTDAQHEKSAIRAVRSQYLGERGQPIKLATKPIRVVLREQPGKEAEAWVAESGFVVRRVGLETGKTKQIYRGHNGPVTSVAFYTTTAPDKRELLISGSWDRSFRVWDVQTKTHLSTTVGHIDFVKTLTVIPSLKILVTGSSDKDIRIWDLSPLDSLDIASITSSAPRPEEEKDDATPAPQQTGAAPPPAASLCPLSCLFALKAHTRPIEQLVSYPLLEPLPEGVEADEVDVATRRRTGKVALLSADSMGAVKVWELWRDERGEIQGKLRCEVRHHELGIYDMQVGPEGELWTASADNSVLLSQLSLTSASEPPVPTLRIPHPAQTRSLLPLPLSSLAYSPSAASHIHYLLTGSSDELIRIFDLCDSSLDPSPSREQKRDWRGIALDLSATPEGYVKEIEGHTHEIVQLCAYSTLSGEAWILSASLDGTLRRWKWPDVLKEKVDKLVIVPVEEEELKKESLLTEEEERELAELMGED</sequence>
<dbReference type="Gene3D" id="2.130.10.10">
    <property type="entry name" value="YVTN repeat-like/Quinoprotein amine dehydrogenase"/>
    <property type="match status" value="2"/>
</dbReference>
<dbReference type="InterPro" id="IPR036322">
    <property type="entry name" value="WD40_repeat_dom_sf"/>
</dbReference>
<feature type="repeat" description="WD" evidence="3">
    <location>
        <begin position="128"/>
        <end position="162"/>
    </location>
</feature>
<dbReference type="AlphaFoldDB" id="A0A061AT87"/>
<dbReference type="SMART" id="SM00320">
    <property type="entry name" value="WD40"/>
    <property type="match status" value="5"/>
</dbReference>
<evidence type="ECO:0000313" key="5">
    <source>
        <dbReference type="EMBL" id="CDR37921.1"/>
    </source>
</evidence>
<dbReference type="InterPro" id="IPR015943">
    <property type="entry name" value="WD40/YVTN_repeat-like_dom_sf"/>
</dbReference>
<dbReference type="PROSITE" id="PS00678">
    <property type="entry name" value="WD_REPEATS_1"/>
    <property type="match status" value="1"/>
</dbReference>